<dbReference type="RefSeq" id="WP_181569179.1">
    <property type="nucleotide sequence ID" value="NZ_CP059322.2"/>
</dbReference>
<dbReference type="EMBL" id="CP059322">
    <property type="protein sequence ID" value="QLQ36664.1"/>
    <property type="molecule type" value="Genomic_DNA"/>
</dbReference>
<gene>
    <name evidence="1" type="ORF">H1D33_25915</name>
</gene>
<name>A0A7L6B443_9ACTN</name>
<sequence length="244" mass="27176">MTGTVIVLWSVPRSRSTAFFRMMLQRGDHIAVHEPFSTLAEHGAADVGGRIAHDEAGVVAALRELADRAPVFVKDTTDARYPAVLADEAFLGGLARSAFLIRRPAETIPSYYAVNPRVRSEQIGFTHLRELFERVRSLTGTTPPVIDAEDLVAAPETTVARFCALLGLRFLPEAMTWPAGDRPEWQATRRWHADVARSTALTRRPPSHAVDLDAVPHLAGYLAHHEPVYRELRRHRIRPAGERL</sequence>
<dbReference type="Gene3D" id="3.40.50.300">
    <property type="entry name" value="P-loop containing nucleotide triphosphate hydrolases"/>
    <property type="match status" value="1"/>
</dbReference>
<dbReference type="PANTHER" id="PTHR48312:SF1">
    <property type="entry name" value="SULFOTRANSFERASE"/>
    <property type="match status" value="1"/>
</dbReference>
<evidence type="ECO:0000313" key="2">
    <source>
        <dbReference type="Proteomes" id="UP000510844"/>
    </source>
</evidence>
<keyword evidence="2" id="KW-1185">Reference proteome</keyword>
<reference evidence="1 2" key="2">
    <citation type="journal article" date="2021" name="Mar. Drugs">
        <title>A New Micromonospora Strain with Antibiotic Activity Isolated from the Microbiome of a Mid-Atlantic Deep-Sea Sponge.</title>
        <authorList>
            <person name="Back C.R."/>
            <person name="Stennett H.L."/>
            <person name="Williams S.E."/>
            <person name="Wang L."/>
            <person name="Ojeda Gomez J."/>
            <person name="Abdulle O.M."/>
            <person name="Duffy T."/>
            <person name="Neal C."/>
            <person name="Mantell J."/>
            <person name="Jepson M.A."/>
            <person name="Hendry K.R."/>
            <person name="Powell D."/>
            <person name="Stach J.E.M."/>
            <person name="Essex-Lopresti A.E."/>
            <person name="Willis C.L."/>
            <person name="Curnow P."/>
            <person name="Race P.R."/>
        </authorList>
    </citation>
    <scope>NUCLEOTIDE SEQUENCE [LARGE SCALE GENOMIC DNA]</scope>
    <source>
        <strain evidence="1 2">28ISP2-46</strain>
    </source>
</reference>
<accession>A0A7L6B443</accession>
<dbReference type="Proteomes" id="UP000510844">
    <property type="component" value="Chromosome"/>
</dbReference>
<dbReference type="Pfam" id="PF19798">
    <property type="entry name" value="Sulfotransfer_5"/>
    <property type="match status" value="1"/>
</dbReference>
<dbReference type="SUPFAM" id="SSF52540">
    <property type="entry name" value="P-loop containing nucleoside triphosphate hydrolases"/>
    <property type="match status" value="1"/>
</dbReference>
<dbReference type="KEGG" id="mfeu:H1D33_25915"/>
<dbReference type="PANTHER" id="PTHR48312">
    <property type="match status" value="1"/>
</dbReference>
<proteinExistence type="predicted"/>
<organism evidence="1 2">
    <name type="scientific">Micromonospora robiginosa</name>
    <dbReference type="NCBI Taxonomy" id="2749844"/>
    <lineage>
        <taxon>Bacteria</taxon>
        <taxon>Bacillati</taxon>
        <taxon>Actinomycetota</taxon>
        <taxon>Actinomycetes</taxon>
        <taxon>Micromonosporales</taxon>
        <taxon>Micromonosporaceae</taxon>
        <taxon>Micromonospora</taxon>
    </lineage>
</organism>
<reference evidence="2" key="1">
    <citation type="submission" date="2020-07" db="EMBL/GenBank/DDBJ databases">
        <title>A new Micromonospora strain with potent antibiotic activity isolated from the microbiome of a mid-Atlantic deep-sea sponge.</title>
        <authorList>
            <person name="Back C.R."/>
            <person name="Stennett H.L."/>
            <person name="Williams S.E."/>
            <person name="Wang L."/>
            <person name="Ojeda Gomez J."/>
            <person name="Abdulle O.M."/>
            <person name="Duffy T."/>
            <person name="Hendry K.R."/>
            <person name="Powell D."/>
            <person name="Stach J.E."/>
            <person name="Essex-Lopresti A.E."/>
            <person name="Willis C.L."/>
            <person name="Curnow P."/>
            <person name="Race P.R."/>
        </authorList>
    </citation>
    <scope>NUCLEOTIDE SEQUENCE [LARGE SCALE GENOMIC DNA]</scope>
    <source>
        <strain evidence="2">28ISP2-46</strain>
    </source>
</reference>
<protein>
    <submittedName>
        <fullName evidence="1">Uncharacterized protein</fullName>
    </submittedName>
</protein>
<dbReference type="InterPro" id="IPR027417">
    <property type="entry name" value="P-loop_NTPase"/>
</dbReference>
<dbReference type="AlphaFoldDB" id="A0A7L6B443"/>
<evidence type="ECO:0000313" key="1">
    <source>
        <dbReference type="EMBL" id="QLQ36664.1"/>
    </source>
</evidence>